<dbReference type="Pfam" id="PF15943">
    <property type="entry name" value="YdaS_toxin"/>
    <property type="match status" value="1"/>
</dbReference>
<dbReference type="InterPro" id="IPR001387">
    <property type="entry name" value="Cro/C1-type_HTH"/>
</dbReference>
<dbReference type="InterPro" id="IPR031856">
    <property type="entry name" value="YdaS_toxin-like"/>
</dbReference>
<name>A0A6I7D8J3_9GAMM</name>
<dbReference type="InterPro" id="IPR010982">
    <property type="entry name" value="Lambda_DNA-bd_dom_sf"/>
</dbReference>
<dbReference type="GO" id="GO:0003677">
    <property type="term" value="F:DNA binding"/>
    <property type="evidence" value="ECO:0007669"/>
    <property type="project" value="InterPro"/>
</dbReference>
<accession>A0A6I7D8J3</accession>
<dbReference type="Proteomes" id="UP000464700">
    <property type="component" value="Chromosome"/>
</dbReference>
<evidence type="ECO:0000313" key="1">
    <source>
        <dbReference type="EMBL" id="QHN11065.1"/>
    </source>
</evidence>
<dbReference type="Gene3D" id="1.10.260.40">
    <property type="entry name" value="lambda repressor-like DNA-binding domains"/>
    <property type="match status" value="1"/>
</dbReference>
<dbReference type="SUPFAM" id="SSF47413">
    <property type="entry name" value="lambda repressor-like DNA-binding domains"/>
    <property type="match status" value="1"/>
</dbReference>
<dbReference type="CDD" id="cd00093">
    <property type="entry name" value="HTH_XRE"/>
    <property type="match status" value="1"/>
</dbReference>
<dbReference type="KEGG" id="pcol:F1325_11570"/>
<reference evidence="1 2" key="1">
    <citation type="submission" date="2019-09" db="EMBL/GenBank/DDBJ databases">
        <title>Emergence of a chromosome-mediated tetracycline resistance gene in Proteus strain.</title>
        <authorList>
            <person name="He D."/>
            <person name="Wang L."/>
        </authorList>
    </citation>
    <scope>NUCLEOTIDE SEQUENCE [LARGE SCALE GENOMIC DNA]</scope>
    <source>
        <strain evidence="1 2">T60</strain>
    </source>
</reference>
<gene>
    <name evidence="1" type="ORF">F1325_11570</name>
</gene>
<dbReference type="RefSeq" id="WP_063108339.1">
    <property type="nucleotide sequence ID" value="NZ_CAXOMZ010000012.1"/>
</dbReference>
<sequence length="73" mass="8307">MTLKTYTSNKRGKSTELARKLGVPTTLISQWANGVRKIPAERCLEIEKATLGVVRCEELRPDIDWSYLRGTQQ</sequence>
<keyword evidence="2" id="KW-1185">Reference proteome</keyword>
<proteinExistence type="predicted"/>
<organism evidence="1 2">
    <name type="scientific">Proteus columbae</name>
    <dbReference type="NCBI Taxonomy" id="1987580"/>
    <lineage>
        <taxon>Bacteria</taxon>
        <taxon>Pseudomonadati</taxon>
        <taxon>Pseudomonadota</taxon>
        <taxon>Gammaproteobacteria</taxon>
        <taxon>Enterobacterales</taxon>
        <taxon>Morganellaceae</taxon>
        <taxon>Proteus</taxon>
    </lineage>
</organism>
<dbReference type="EMBL" id="CP043925">
    <property type="protein sequence ID" value="QHN11065.1"/>
    <property type="molecule type" value="Genomic_DNA"/>
</dbReference>
<dbReference type="AlphaFoldDB" id="A0A6I7D8J3"/>
<evidence type="ECO:0000313" key="2">
    <source>
        <dbReference type="Proteomes" id="UP000464700"/>
    </source>
</evidence>
<protein>
    <submittedName>
        <fullName evidence="1">Helix-turn-helix domain-containing protein</fullName>
    </submittedName>
</protein>